<dbReference type="EMBL" id="FNUS01000003">
    <property type="protein sequence ID" value="SEG20915.1"/>
    <property type="molecule type" value="Genomic_DNA"/>
</dbReference>
<evidence type="ECO:0000313" key="2">
    <source>
        <dbReference type="Proteomes" id="UP000236738"/>
    </source>
</evidence>
<proteinExistence type="predicted"/>
<evidence type="ECO:0000313" key="1">
    <source>
        <dbReference type="EMBL" id="SEG20915.1"/>
    </source>
</evidence>
<dbReference type="AlphaFoldDB" id="A0A1H5YAY5"/>
<dbReference type="OrthoDB" id="674567at2"/>
<protein>
    <submittedName>
        <fullName evidence="1">Uncharacterized protein</fullName>
    </submittedName>
</protein>
<name>A0A1H5YAY5_9FLAO</name>
<keyword evidence="2" id="KW-1185">Reference proteome</keyword>
<sequence length="167" mass="19670">MNAHFYQNEFQKVANQLDKKILSKKNLEVAVVNFVEDSLVLKLYKKAWANDFENPISSESRIFFSVWISDATLKEQKILYNIHALKLRKLNGFKIESRKFADLFRAKFKVFKPQWENVSVDFGPLTLMQGWVNFNSESLENDVLKLANQFFEIEHLIEETLSNFKKV</sequence>
<gene>
    <name evidence="1" type="ORF">SAMN05421847_1742</name>
</gene>
<reference evidence="2" key="1">
    <citation type="submission" date="2016-10" db="EMBL/GenBank/DDBJ databases">
        <authorList>
            <person name="Varghese N."/>
            <person name="Submissions S."/>
        </authorList>
    </citation>
    <scope>NUCLEOTIDE SEQUENCE [LARGE SCALE GENOMIC DNA]</scope>
    <source>
        <strain evidence="2">DSM 21580</strain>
    </source>
</reference>
<organism evidence="1 2">
    <name type="scientific">Halpernia humi</name>
    <dbReference type="NCBI Taxonomy" id="493375"/>
    <lineage>
        <taxon>Bacteria</taxon>
        <taxon>Pseudomonadati</taxon>
        <taxon>Bacteroidota</taxon>
        <taxon>Flavobacteriia</taxon>
        <taxon>Flavobacteriales</taxon>
        <taxon>Weeksellaceae</taxon>
        <taxon>Chryseobacterium group</taxon>
        <taxon>Halpernia</taxon>
    </lineage>
</organism>
<dbReference type="Proteomes" id="UP000236738">
    <property type="component" value="Unassembled WGS sequence"/>
</dbReference>
<accession>A0A1H5YAY5</accession>
<dbReference type="RefSeq" id="WP_103913693.1">
    <property type="nucleotide sequence ID" value="NZ_FNUS01000003.1"/>
</dbReference>